<dbReference type="GO" id="GO:0005737">
    <property type="term" value="C:cytoplasm"/>
    <property type="evidence" value="ECO:0007669"/>
    <property type="project" value="UniProtKB-SubCell"/>
</dbReference>
<dbReference type="Proteomes" id="UP000051679">
    <property type="component" value="Unassembled WGS sequence"/>
</dbReference>
<protein>
    <recommendedName>
        <fullName evidence="6 7">Pyrroline-5-carboxylate reductase</fullName>
        <shortName evidence="6">P5C reductase</shortName>
        <shortName evidence="6">P5CR</shortName>
        <ecNumber evidence="6 7">1.5.1.2</ecNumber>
    </recommendedName>
    <alternativeName>
        <fullName evidence="6">PCA reductase</fullName>
    </alternativeName>
</protein>
<dbReference type="Pfam" id="PF03807">
    <property type="entry name" value="F420_oxidored"/>
    <property type="match status" value="1"/>
</dbReference>
<dbReference type="InterPro" id="IPR036291">
    <property type="entry name" value="NAD(P)-bd_dom_sf"/>
</dbReference>
<feature type="binding site" evidence="8">
    <location>
        <begin position="85"/>
        <end position="88"/>
    </location>
    <ligand>
        <name>NADP(+)</name>
        <dbReference type="ChEBI" id="CHEBI:58349"/>
    </ligand>
</feature>
<evidence type="ECO:0000256" key="4">
    <source>
        <dbReference type="ARBA" id="ARBA00023002"/>
    </source>
</evidence>
<dbReference type="SUPFAM" id="SSF48179">
    <property type="entry name" value="6-phosphogluconate dehydrogenase C-terminal domain-like"/>
    <property type="match status" value="1"/>
</dbReference>
<feature type="domain" description="Pyrroline-5-carboxylate reductase catalytic N-terminal" evidence="9">
    <location>
        <begin position="19"/>
        <end position="108"/>
    </location>
</feature>
<dbReference type="PANTHER" id="PTHR11645:SF0">
    <property type="entry name" value="PYRROLINE-5-CARBOXYLATE REDUCTASE 3"/>
    <property type="match status" value="1"/>
</dbReference>
<reference evidence="11 12" key="1">
    <citation type="journal article" date="2015" name="Genome Announc.">
        <title>Expanding the biotechnology potential of lactobacilli through comparative genomics of 213 strains and associated genera.</title>
        <authorList>
            <person name="Sun Z."/>
            <person name="Harris H.M."/>
            <person name="McCann A."/>
            <person name="Guo C."/>
            <person name="Argimon S."/>
            <person name="Zhang W."/>
            <person name="Yang X."/>
            <person name="Jeffery I.B."/>
            <person name="Cooney J.C."/>
            <person name="Kagawa T.F."/>
            <person name="Liu W."/>
            <person name="Song Y."/>
            <person name="Salvetti E."/>
            <person name="Wrobel A."/>
            <person name="Rasinkangas P."/>
            <person name="Parkhill J."/>
            <person name="Rea M.C."/>
            <person name="O'Sullivan O."/>
            <person name="Ritari J."/>
            <person name="Douillard F.P."/>
            <person name="Paul Ross R."/>
            <person name="Yang R."/>
            <person name="Briner A.E."/>
            <person name="Felis G.E."/>
            <person name="de Vos W.M."/>
            <person name="Barrangou R."/>
            <person name="Klaenhammer T.R."/>
            <person name="Caufield P.W."/>
            <person name="Cui Y."/>
            <person name="Zhang H."/>
            <person name="O'Toole P.W."/>
        </authorList>
    </citation>
    <scope>NUCLEOTIDE SEQUENCE [LARGE SCALE GENOMIC DNA]</scope>
    <source>
        <strain evidence="11 12">DSM 20505</strain>
    </source>
</reference>
<gene>
    <name evidence="6" type="primary">proC</name>
    <name evidence="11" type="ORF">FC18_GL000570</name>
</gene>
<comment type="catalytic activity">
    <reaction evidence="6">
        <text>L-proline + NAD(+) = (S)-1-pyrroline-5-carboxylate + NADH + 2 H(+)</text>
        <dbReference type="Rhea" id="RHEA:14105"/>
        <dbReference type="ChEBI" id="CHEBI:15378"/>
        <dbReference type="ChEBI" id="CHEBI:17388"/>
        <dbReference type="ChEBI" id="CHEBI:57540"/>
        <dbReference type="ChEBI" id="CHEBI:57945"/>
        <dbReference type="ChEBI" id="CHEBI:60039"/>
        <dbReference type="EC" id="1.5.1.2"/>
    </reaction>
</comment>
<keyword evidence="2 6" id="KW-0641">Proline biosynthesis</keyword>
<dbReference type="NCBIfam" id="TIGR00112">
    <property type="entry name" value="proC"/>
    <property type="match status" value="1"/>
</dbReference>
<evidence type="ECO:0000256" key="3">
    <source>
        <dbReference type="ARBA" id="ARBA00022857"/>
    </source>
</evidence>
<dbReference type="Pfam" id="PF14748">
    <property type="entry name" value="P5CR_dimer"/>
    <property type="match status" value="1"/>
</dbReference>
<dbReference type="FunFam" id="1.10.3730.10:FF:000001">
    <property type="entry name" value="Pyrroline-5-carboxylate reductase"/>
    <property type="match status" value="1"/>
</dbReference>
<evidence type="ECO:0000313" key="11">
    <source>
        <dbReference type="EMBL" id="KRM54350.1"/>
    </source>
</evidence>
<comment type="similarity">
    <text evidence="1 6">Belongs to the pyrroline-5-carboxylate reductase family.</text>
</comment>
<comment type="subcellular location">
    <subcellularLocation>
        <location evidence="6">Cytoplasm</location>
    </subcellularLocation>
</comment>
<evidence type="ECO:0000259" key="9">
    <source>
        <dbReference type="Pfam" id="PF03807"/>
    </source>
</evidence>
<dbReference type="PIRSF" id="PIRSF000193">
    <property type="entry name" value="Pyrrol-5-carb_rd"/>
    <property type="match status" value="1"/>
</dbReference>
<dbReference type="HAMAP" id="MF_01925">
    <property type="entry name" value="P5C_reductase"/>
    <property type="match status" value="1"/>
</dbReference>
<dbReference type="InterPro" id="IPR000304">
    <property type="entry name" value="Pyrroline-COOH_reductase"/>
</dbReference>
<dbReference type="UniPathway" id="UPA00098">
    <property type="reaction ID" value="UER00361"/>
</dbReference>
<accession>A0A0R1ZHI4</accession>
<feature type="binding site" evidence="8">
    <location>
        <position position="51"/>
    </location>
    <ligand>
        <name>NADP(+)</name>
        <dbReference type="ChEBI" id="CHEBI:58349"/>
    </ligand>
</feature>
<name>A0A0R1ZHI4_9LACO</name>
<evidence type="ECO:0000256" key="2">
    <source>
        <dbReference type="ARBA" id="ARBA00022650"/>
    </source>
</evidence>
<dbReference type="PANTHER" id="PTHR11645">
    <property type="entry name" value="PYRROLINE-5-CARBOXYLATE REDUCTASE"/>
    <property type="match status" value="1"/>
</dbReference>
<dbReference type="STRING" id="1291052.FC18_GL000570"/>
<dbReference type="InterPro" id="IPR008927">
    <property type="entry name" value="6-PGluconate_DH-like_C_sf"/>
</dbReference>
<proteinExistence type="inferred from homology"/>
<evidence type="ECO:0000256" key="6">
    <source>
        <dbReference type="HAMAP-Rule" id="MF_01925"/>
    </source>
</evidence>
<dbReference type="GO" id="GO:0004735">
    <property type="term" value="F:pyrroline-5-carboxylate reductase activity"/>
    <property type="evidence" value="ECO:0007669"/>
    <property type="project" value="UniProtKB-UniRule"/>
</dbReference>
<dbReference type="Gene3D" id="3.40.50.720">
    <property type="entry name" value="NAD(P)-binding Rossmann-like Domain"/>
    <property type="match status" value="1"/>
</dbReference>
<dbReference type="GO" id="GO:0055129">
    <property type="term" value="P:L-proline biosynthetic process"/>
    <property type="evidence" value="ECO:0007669"/>
    <property type="project" value="UniProtKB-UniRule"/>
</dbReference>
<dbReference type="PATRIC" id="fig|1291052.5.peg.581"/>
<dbReference type="Gene3D" id="1.10.3730.10">
    <property type="entry name" value="ProC C-terminal domain-like"/>
    <property type="match status" value="1"/>
</dbReference>
<organism evidence="11 12">
    <name type="scientific">Lacticaseibacillus sharpeae JCM 1186 = DSM 20505</name>
    <dbReference type="NCBI Taxonomy" id="1291052"/>
    <lineage>
        <taxon>Bacteria</taxon>
        <taxon>Bacillati</taxon>
        <taxon>Bacillota</taxon>
        <taxon>Bacilli</taxon>
        <taxon>Lactobacillales</taxon>
        <taxon>Lactobacillaceae</taxon>
        <taxon>Lacticaseibacillus</taxon>
    </lineage>
</organism>
<dbReference type="EMBL" id="AYYO01000056">
    <property type="protein sequence ID" value="KRM54350.1"/>
    <property type="molecule type" value="Genomic_DNA"/>
</dbReference>
<comment type="function">
    <text evidence="5 6">Catalyzes the reduction of 1-pyrroline-5-carboxylate (PCA) to L-proline.</text>
</comment>
<evidence type="ECO:0000313" key="12">
    <source>
        <dbReference type="Proteomes" id="UP000051679"/>
    </source>
</evidence>
<dbReference type="InterPro" id="IPR028939">
    <property type="entry name" value="P5C_Rdtase_cat_N"/>
</dbReference>
<keyword evidence="4 6" id="KW-0560">Oxidoreductase</keyword>
<keyword evidence="6" id="KW-0963">Cytoplasm</keyword>
<comment type="catalytic activity">
    <reaction evidence="6">
        <text>L-proline + NADP(+) = (S)-1-pyrroline-5-carboxylate + NADPH + 2 H(+)</text>
        <dbReference type="Rhea" id="RHEA:14109"/>
        <dbReference type="ChEBI" id="CHEBI:15378"/>
        <dbReference type="ChEBI" id="CHEBI:17388"/>
        <dbReference type="ChEBI" id="CHEBI:57783"/>
        <dbReference type="ChEBI" id="CHEBI:58349"/>
        <dbReference type="ChEBI" id="CHEBI:60039"/>
        <dbReference type="EC" id="1.5.1.2"/>
    </reaction>
</comment>
<keyword evidence="12" id="KW-1185">Reference proteome</keyword>
<sequence length="282" mass="29188">MAGTALTAFSHSMEVTPMRIGFIGVGNMARAIIDGLLANKTVAGSDLYLHSGHIEHYGDYAQTIGAHVMNDNAAVVANSDIVVLAVKPKIYGRVLDVLQPAFAEHKVVLASIVSGVSLAELSQHVPAGQPIVRLLPNLNVKIGAGMTAYAINDAAEDDAQTVLGLFDAIGKTMELNEDDFSTFVALAGSAPAFAYLFIDAMARAGVKHGISKADAVRIAAQTVAGSAEMVLAGTTSPSDLIDQVCSPNGSTIRGYLTMEDKGFSSSVVAGLDATIARENGGD</sequence>
<dbReference type="SUPFAM" id="SSF51735">
    <property type="entry name" value="NAD(P)-binding Rossmann-fold domains"/>
    <property type="match status" value="1"/>
</dbReference>
<keyword evidence="3 6" id="KW-0521">NADP</keyword>
<evidence type="ECO:0000259" key="10">
    <source>
        <dbReference type="Pfam" id="PF14748"/>
    </source>
</evidence>
<feature type="domain" description="Pyrroline-5-carboxylate reductase dimerisation" evidence="10">
    <location>
        <begin position="177"/>
        <end position="278"/>
    </location>
</feature>
<dbReference type="EC" id="1.5.1.2" evidence="6 7"/>
<dbReference type="InterPro" id="IPR029036">
    <property type="entry name" value="P5CR_dimer"/>
</dbReference>
<evidence type="ECO:0000256" key="8">
    <source>
        <dbReference type="PIRSR" id="PIRSR000193-1"/>
    </source>
</evidence>
<evidence type="ECO:0000256" key="7">
    <source>
        <dbReference type="NCBIfam" id="TIGR00112"/>
    </source>
</evidence>
<evidence type="ECO:0000256" key="5">
    <source>
        <dbReference type="ARBA" id="ARBA00058118"/>
    </source>
</evidence>
<feature type="binding site" evidence="8">
    <location>
        <position position="72"/>
    </location>
    <ligand>
        <name>NADPH</name>
        <dbReference type="ChEBI" id="CHEBI:57783"/>
    </ligand>
</feature>
<feature type="binding site" evidence="8">
    <location>
        <begin position="23"/>
        <end position="28"/>
    </location>
    <ligand>
        <name>NADP(+)</name>
        <dbReference type="ChEBI" id="CHEBI:58349"/>
    </ligand>
</feature>
<comment type="caution">
    <text evidence="11">The sequence shown here is derived from an EMBL/GenBank/DDBJ whole genome shotgun (WGS) entry which is preliminary data.</text>
</comment>
<dbReference type="AlphaFoldDB" id="A0A0R1ZHI4"/>
<keyword evidence="6" id="KW-0028">Amino-acid biosynthesis</keyword>
<evidence type="ECO:0000256" key="1">
    <source>
        <dbReference type="ARBA" id="ARBA00005525"/>
    </source>
</evidence>
<comment type="pathway">
    <text evidence="6">Amino-acid biosynthesis; L-proline biosynthesis; L-proline from L-glutamate 5-semialdehyde: step 1/1.</text>
</comment>